<dbReference type="CDD" id="cd14687">
    <property type="entry name" value="bZIP_ATF2"/>
    <property type="match status" value="1"/>
</dbReference>
<evidence type="ECO:0000256" key="5">
    <source>
        <dbReference type="SAM" id="MobiDB-lite"/>
    </source>
</evidence>
<dbReference type="GO" id="GO:0003700">
    <property type="term" value="F:DNA-binding transcription factor activity"/>
    <property type="evidence" value="ECO:0007669"/>
    <property type="project" value="InterPro"/>
</dbReference>
<evidence type="ECO:0000313" key="7">
    <source>
        <dbReference type="EMBL" id="KAJ3445840.1"/>
    </source>
</evidence>
<evidence type="ECO:0000256" key="2">
    <source>
        <dbReference type="ARBA" id="ARBA00023015"/>
    </source>
</evidence>
<proteinExistence type="predicted"/>
<keyword evidence="4" id="KW-0539">Nucleus</keyword>
<feature type="region of interest" description="Disordered" evidence="5">
    <location>
        <begin position="65"/>
        <end position="103"/>
    </location>
</feature>
<feature type="domain" description="BZIP" evidence="6">
    <location>
        <begin position="135"/>
        <end position="198"/>
    </location>
</feature>
<dbReference type="AlphaFoldDB" id="A0AAV8A150"/>
<feature type="region of interest" description="Disordered" evidence="5">
    <location>
        <begin position="233"/>
        <end position="277"/>
    </location>
</feature>
<evidence type="ECO:0000256" key="4">
    <source>
        <dbReference type="ARBA" id="ARBA00023242"/>
    </source>
</evidence>
<name>A0AAV8A150_9EUKA</name>
<keyword evidence="3" id="KW-0804">Transcription</keyword>
<organism evidence="7 8">
    <name type="scientific">Anaeramoeba flamelloides</name>
    <dbReference type="NCBI Taxonomy" id="1746091"/>
    <lineage>
        <taxon>Eukaryota</taxon>
        <taxon>Metamonada</taxon>
        <taxon>Anaeramoebidae</taxon>
        <taxon>Anaeramoeba</taxon>
    </lineage>
</organism>
<evidence type="ECO:0000313" key="8">
    <source>
        <dbReference type="Proteomes" id="UP001146793"/>
    </source>
</evidence>
<evidence type="ECO:0000256" key="1">
    <source>
        <dbReference type="ARBA" id="ARBA00004123"/>
    </source>
</evidence>
<dbReference type="InterPro" id="IPR051027">
    <property type="entry name" value="bZIP_transcription_factors"/>
</dbReference>
<dbReference type="SUPFAM" id="SSF57959">
    <property type="entry name" value="Leucine zipper domain"/>
    <property type="match status" value="1"/>
</dbReference>
<keyword evidence="2" id="KW-0805">Transcription regulation</keyword>
<evidence type="ECO:0000256" key="3">
    <source>
        <dbReference type="ARBA" id="ARBA00023163"/>
    </source>
</evidence>
<comment type="caution">
    <text evidence="7">The sequence shown here is derived from an EMBL/GenBank/DDBJ whole genome shotgun (WGS) entry which is preliminary data.</text>
</comment>
<feature type="region of interest" description="Disordered" evidence="5">
    <location>
        <begin position="117"/>
        <end position="136"/>
    </location>
</feature>
<feature type="compositionally biased region" description="Low complexity" evidence="5">
    <location>
        <begin position="75"/>
        <end position="84"/>
    </location>
</feature>
<dbReference type="EMBL" id="JANTQA010000023">
    <property type="protein sequence ID" value="KAJ3445840.1"/>
    <property type="molecule type" value="Genomic_DNA"/>
</dbReference>
<dbReference type="PROSITE" id="PS50217">
    <property type="entry name" value="BZIP"/>
    <property type="match status" value="1"/>
</dbReference>
<protein>
    <submittedName>
        <fullName evidence="7">Cyclic-amp response element binding protein</fullName>
    </submittedName>
</protein>
<feature type="compositionally biased region" description="Basic and acidic residues" evidence="5">
    <location>
        <begin position="246"/>
        <end position="277"/>
    </location>
</feature>
<dbReference type="GO" id="GO:0005634">
    <property type="term" value="C:nucleus"/>
    <property type="evidence" value="ECO:0007669"/>
    <property type="project" value="UniProtKB-SubCell"/>
</dbReference>
<dbReference type="Gene3D" id="1.20.5.170">
    <property type="match status" value="1"/>
</dbReference>
<dbReference type="PANTHER" id="PTHR19304">
    <property type="entry name" value="CYCLIC-AMP RESPONSE ELEMENT BINDING PROTEIN"/>
    <property type="match status" value="1"/>
</dbReference>
<dbReference type="InterPro" id="IPR004827">
    <property type="entry name" value="bZIP"/>
</dbReference>
<dbReference type="InterPro" id="IPR046347">
    <property type="entry name" value="bZIP_sf"/>
</dbReference>
<dbReference type="SMART" id="SM00338">
    <property type="entry name" value="BRLZ"/>
    <property type="match status" value="1"/>
</dbReference>
<accession>A0AAV8A150</accession>
<gene>
    <name evidence="7" type="ORF">M0812_11727</name>
</gene>
<dbReference type="Pfam" id="PF00170">
    <property type="entry name" value="bZIP_1"/>
    <property type="match status" value="1"/>
</dbReference>
<comment type="subcellular location">
    <subcellularLocation>
        <location evidence="1">Nucleus</location>
    </subcellularLocation>
</comment>
<reference evidence="7" key="1">
    <citation type="submission" date="2022-08" db="EMBL/GenBank/DDBJ databases">
        <title>Novel sulphate-reducing endosymbionts in the free-living metamonad Anaeramoeba.</title>
        <authorList>
            <person name="Jerlstrom-Hultqvist J."/>
            <person name="Cepicka I."/>
            <person name="Gallot-Lavallee L."/>
            <person name="Salas-Leiva D."/>
            <person name="Curtis B.A."/>
            <person name="Zahonova K."/>
            <person name="Pipaliya S."/>
            <person name="Dacks J."/>
            <person name="Roger A.J."/>
        </authorList>
    </citation>
    <scope>NUCLEOTIDE SEQUENCE</scope>
    <source>
        <strain evidence="7">Busselton2</strain>
    </source>
</reference>
<evidence type="ECO:0000259" key="6">
    <source>
        <dbReference type="PROSITE" id="PS50217"/>
    </source>
</evidence>
<sequence>MDEIFKSTDLFNFSNYLNDLSFLSTIEDLDRIFDNTDNSQTITSPLILDDPLKKGRTRKATVSRSATKTKKTTKITDQNQTNKNETTNHFAKNKTTQNSSKKKCVVIKKIKKKRPKITFPTPVDESGNPREPTKTEKRKRLLERNRINAIRSRKRKKNYIKKLETESKSLKLHTNVLSNQLGEMRQTNKFLKDESKRLKQLVLQTFSCNINQLNHFLNNIDGSDENIRHFIDDQKKPNKNGNVILNEKENVNENEKQEENENETEKERINNMEKDSGKVNEISSWKDEGIGTSGFWGNLITIPSSFNNQDLEGSFELLPSVSQKSQDISDKKQIFGTSLLIILFAIGLLFSITELCVLNHCIEIGSSTSLPSTNFIPHLMPTAKPIFETRFSHSQEGPGKRLTRFGNQKDTFYNNFKFPLKVGSDSCDVYNQNKKNNPISEKQKDTSIVGSGTPGEYTKADGFGRLSRKTTSRFANKFTRVSMAYECSYTYAEQTIKSILNLTTLGLIIAFLHQKMVRPNRLRQLSNKIWMIKKNNLCKNIEGLLKILLDKTTDKGNLRFQKSFLSSS</sequence>
<dbReference type="Proteomes" id="UP001146793">
    <property type="component" value="Unassembled WGS sequence"/>
</dbReference>